<dbReference type="eggNOG" id="KOG4569">
    <property type="taxonomic scope" value="Eukaryota"/>
</dbReference>
<gene>
    <name evidence="2" type="ORF">BXYJ_LOCUS10782</name>
</gene>
<dbReference type="Pfam" id="PF01764">
    <property type="entry name" value="Lipase_3"/>
    <property type="match status" value="1"/>
</dbReference>
<evidence type="ECO:0000259" key="1">
    <source>
        <dbReference type="Pfam" id="PF01764"/>
    </source>
</evidence>
<dbReference type="WBParaSite" id="BXY_1113000.1">
    <property type="protein sequence ID" value="BXY_1113000.1"/>
    <property type="gene ID" value="BXY_1113000"/>
</dbReference>
<dbReference type="Proteomes" id="UP000095284">
    <property type="component" value="Unplaced"/>
</dbReference>
<organism evidence="4 6">
    <name type="scientific">Bursaphelenchus xylophilus</name>
    <name type="common">Pinewood nematode worm</name>
    <name type="synonym">Aphelenchoides xylophilus</name>
    <dbReference type="NCBI Taxonomy" id="6326"/>
    <lineage>
        <taxon>Eukaryota</taxon>
        <taxon>Metazoa</taxon>
        <taxon>Ecdysozoa</taxon>
        <taxon>Nematoda</taxon>
        <taxon>Chromadorea</taxon>
        <taxon>Rhabditida</taxon>
        <taxon>Tylenchina</taxon>
        <taxon>Tylenchomorpha</taxon>
        <taxon>Aphelenchoidea</taxon>
        <taxon>Aphelenchoididae</taxon>
        <taxon>Bursaphelenchus</taxon>
    </lineage>
</organism>
<reference evidence="3" key="2">
    <citation type="submission" date="2020-08" db="EMBL/GenBank/DDBJ databases">
        <authorList>
            <person name="Kikuchi T."/>
        </authorList>
    </citation>
    <scope>NUCLEOTIDE SEQUENCE</scope>
    <source>
        <strain evidence="2">Ka4C1</strain>
    </source>
</reference>
<dbReference type="InterPro" id="IPR029058">
    <property type="entry name" value="AB_hydrolase_fold"/>
</dbReference>
<reference evidence="6" key="1">
    <citation type="submission" date="2016-11" db="UniProtKB">
        <authorList>
            <consortium name="WormBaseParasite"/>
        </authorList>
    </citation>
    <scope>IDENTIFICATION</scope>
</reference>
<dbReference type="InterPro" id="IPR002921">
    <property type="entry name" value="Fungal_lipase-type"/>
</dbReference>
<dbReference type="PANTHER" id="PTHR45908">
    <property type="entry name" value="PROTEIN CBG11750-RELATED"/>
    <property type="match status" value="1"/>
</dbReference>
<evidence type="ECO:0000313" key="4">
    <source>
        <dbReference type="Proteomes" id="UP000095284"/>
    </source>
</evidence>
<dbReference type="SMR" id="A0A1I7SDM4"/>
<proteinExistence type="predicted"/>
<dbReference type="Proteomes" id="UP000659654">
    <property type="component" value="Unassembled WGS sequence"/>
</dbReference>
<dbReference type="CDD" id="cd00519">
    <property type="entry name" value="Lipase_3"/>
    <property type="match status" value="1"/>
</dbReference>
<dbReference type="EMBL" id="CAJFDI010000005">
    <property type="protein sequence ID" value="CAD5230028.1"/>
    <property type="molecule type" value="Genomic_DNA"/>
</dbReference>
<accession>A0A1I7SDM4</accession>
<evidence type="ECO:0000313" key="6">
    <source>
        <dbReference type="WBParaSite" id="BXY_1113000.1"/>
    </source>
</evidence>
<dbReference type="Gene3D" id="3.40.50.1820">
    <property type="entry name" value="alpha/beta hydrolase"/>
    <property type="match status" value="1"/>
</dbReference>
<name>A0A1I7SDM4_BURXY</name>
<dbReference type="EMBL" id="CAJFCV020000005">
    <property type="protein sequence ID" value="CAG9120874.1"/>
    <property type="molecule type" value="Genomic_DNA"/>
</dbReference>
<protein>
    <submittedName>
        <fullName evidence="2">(pine wood nematode) hypothetical protein</fullName>
    </submittedName>
    <submittedName>
        <fullName evidence="6">Lipase_3 domain-containing protein</fullName>
    </submittedName>
</protein>
<evidence type="ECO:0000313" key="2">
    <source>
        <dbReference type="EMBL" id="CAD5230028.1"/>
    </source>
</evidence>
<dbReference type="OrthoDB" id="5866690at2759"/>
<dbReference type="AlphaFoldDB" id="A0A1I7SDM4"/>
<sequence>MLPLSAIAYGTPPEGCVGKFENLGLKLLKTVEADCKVGPFGSVCSGYIGLIHAKKAIVLAFRGTTNIWQLLEELKAAFEKVEFLDEDHGEVHPLFLKGVENVFINSELQPLLALLLEKYPDYEIYITGHSLGGALAGLTATWLSNIMPGIKDRIVLYTFGQPRIGTLQFVKYLASMNFTYYRVSNGDDIVTCVATTLLGYHHAGTEVLYTNDKHEEYYGDKGCSMKTRTNLMPHTHYFGRRVGEFCSSG</sequence>
<evidence type="ECO:0000313" key="5">
    <source>
        <dbReference type="Proteomes" id="UP000659654"/>
    </source>
</evidence>
<dbReference type="Proteomes" id="UP000582659">
    <property type="component" value="Unassembled WGS sequence"/>
</dbReference>
<dbReference type="SUPFAM" id="SSF53474">
    <property type="entry name" value="alpha/beta-Hydrolases"/>
    <property type="match status" value="1"/>
</dbReference>
<dbReference type="GO" id="GO:0006629">
    <property type="term" value="P:lipid metabolic process"/>
    <property type="evidence" value="ECO:0007669"/>
    <property type="project" value="InterPro"/>
</dbReference>
<feature type="domain" description="Fungal lipase-type" evidence="1">
    <location>
        <begin position="58"/>
        <end position="194"/>
    </location>
</feature>
<keyword evidence="5" id="KW-1185">Reference proteome</keyword>
<evidence type="ECO:0000313" key="3">
    <source>
        <dbReference type="EMBL" id="CAG9120874.1"/>
    </source>
</evidence>